<evidence type="ECO:0000313" key="3">
    <source>
        <dbReference type="Proteomes" id="UP001433268"/>
    </source>
</evidence>
<accession>A0ABR1VH43</accession>
<dbReference type="Proteomes" id="UP001433268">
    <property type="component" value="Unassembled WGS sequence"/>
</dbReference>
<name>A0ABR1VH43_9PEZI</name>
<reference evidence="2 3" key="1">
    <citation type="submission" date="2023-01" db="EMBL/GenBank/DDBJ databases">
        <title>Analysis of 21 Apiospora genomes using comparative genomics revels a genus with tremendous synthesis potential of carbohydrate active enzymes and secondary metabolites.</title>
        <authorList>
            <person name="Sorensen T."/>
        </authorList>
    </citation>
    <scope>NUCLEOTIDE SEQUENCE [LARGE SCALE GENOMIC DNA]</scope>
    <source>
        <strain evidence="2 3">CBS 114990</strain>
    </source>
</reference>
<dbReference type="RefSeq" id="XP_066664340.1">
    <property type="nucleotide sequence ID" value="XM_066815050.1"/>
</dbReference>
<feature type="compositionally biased region" description="Acidic residues" evidence="1">
    <location>
        <begin position="145"/>
        <end position="156"/>
    </location>
</feature>
<keyword evidence="3" id="KW-1185">Reference proteome</keyword>
<organism evidence="2 3">
    <name type="scientific">Apiospora hydei</name>
    <dbReference type="NCBI Taxonomy" id="1337664"/>
    <lineage>
        <taxon>Eukaryota</taxon>
        <taxon>Fungi</taxon>
        <taxon>Dikarya</taxon>
        <taxon>Ascomycota</taxon>
        <taxon>Pezizomycotina</taxon>
        <taxon>Sordariomycetes</taxon>
        <taxon>Xylariomycetidae</taxon>
        <taxon>Amphisphaeriales</taxon>
        <taxon>Apiosporaceae</taxon>
        <taxon>Apiospora</taxon>
    </lineage>
</organism>
<proteinExistence type="predicted"/>
<dbReference type="GeneID" id="92048110"/>
<protein>
    <submittedName>
        <fullName evidence="2">Uncharacterized protein</fullName>
    </submittedName>
</protein>
<sequence length="204" mass="22092">MKSEAQAIVTDDGDDLEIIKTLSKKAKTSSAEKEDGLVHMSDIKEQIHELPVFFEACMKSAKMLVKEVTSAMNWTAYHDHFSFKSERASKDAFAFIYKKHGNVQNAIVSCFGTPSKTANGDADPDNSDPATPKPKTKSAARADDKDIDDDDDDDDHEGFATPGKKLACFEEAPKVVEPEVEGDAGLTDGDVRGDSPLGDVITPP</sequence>
<feature type="region of interest" description="Disordered" evidence="1">
    <location>
        <begin position="118"/>
        <end position="204"/>
    </location>
</feature>
<gene>
    <name evidence="2" type="ORF">PG997_010735</name>
</gene>
<evidence type="ECO:0000256" key="1">
    <source>
        <dbReference type="SAM" id="MobiDB-lite"/>
    </source>
</evidence>
<evidence type="ECO:0000313" key="2">
    <source>
        <dbReference type="EMBL" id="KAK8070532.1"/>
    </source>
</evidence>
<comment type="caution">
    <text evidence="2">The sequence shown here is derived from an EMBL/GenBank/DDBJ whole genome shotgun (WGS) entry which is preliminary data.</text>
</comment>
<feature type="compositionally biased region" description="Basic and acidic residues" evidence="1">
    <location>
        <begin position="167"/>
        <end position="177"/>
    </location>
</feature>
<dbReference type="EMBL" id="JAQQWN010000008">
    <property type="protein sequence ID" value="KAK8070532.1"/>
    <property type="molecule type" value="Genomic_DNA"/>
</dbReference>